<evidence type="ECO:0000313" key="2">
    <source>
        <dbReference type="Proteomes" id="UP000275267"/>
    </source>
</evidence>
<evidence type="ECO:0000313" key="1">
    <source>
        <dbReference type="EMBL" id="RLM98258.1"/>
    </source>
</evidence>
<dbReference type="Gene3D" id="2.60.40.2310">
    <property type="match status" value="1"/>
</dbReference>
<accession>A0A3L6R611</accession>
<dbReference type="Proteomes" id="UP000275267">
    <property type="component" value="Unassembled WGS sequence"/>
</dbReference>
<organism evidence="1 2">
    <name type="scientific">Panicum miliaceum</name>
    <name type="common">Proso millet</name>
    <name type="synonym">Broomcorn millet</name>
    <dbReference type="NCBI Taxonomy" id="4540"/>
    <lineage>
        <taxon>Eukaryota</taxon>
        <taxon>Viridiplantae</taxon>
        <taxon>Streptophyta</taxon>
        <taxon>Embryophyta</taxon>
        <taxon>Tracheophyta</taxon>
        <taxon>Spermatophyta</taxon>
        <taxon>Magnoliopsida</taxon>
        <taxon>Liliopsida</taxon>
        <taxon>Poales</taxon>
        <taxon>Poaceae</taxon>
        <taxon>PACMAD clade</taxon>
        <taxon>Panicoideae</taxon>
        <taxon>Panicodae</taxon>
        <taxon>Paniceae</taxon>
        <taxon>Panicinae</taxon>
        <taxon>Panicum</taxon>
        <taxon>Panicum sect. Panicum</taxon>
    </lineage>
</organism>
<proteinExistence type="predicted"/>
<dbReference type="OrthoDB" id="206201at2759"/>
<sequence length="114" mass="12300">MDPRLVYELKKRQYAAHVCSTLGEAALRAVSRNDSWRCSELPTAHPSNLIYPSITVPLQTMGFSVVRTLTNVTPPATLEACIHSQGGRAPRGQEASYHISVGSTGNSTVQGAVY</sequence>
<comment type="caution">
    <text evidence="1">The sequence shown here is derived from an EMBL/GenBank/DDBJ whole genome shotgun (WGS) entry which is preliminary data.</text>
</comment>
<dbReference type="EMBL" id="PQIB02000009">
    <property type="protein sequence ID" value="RLM98258.1"/>
    <property type="molecule type" value="Genomic_DNA"/>
</dbReference>
<keyword evidence="2" id="KW-1185">Reference proteome</keyword>
<dbReference type="AlphaFoldDB" id="A0A3L6R611"/>
<dbReference type="STRING" id="4540.A0A3L6R611"/>
<reference evidence="2" key="1">
    <citation type="journal article" date="2019" name="Nat. Commun.">
        <title>The genome of broomcorn millet.</title>
        <authorList>
            <person name="Zou C."/>
            <person name="Miki D."/>
            <person name="Li D."/>
            <person name="Tang Q."/>
            <person name="Xiao L."/>
            <person name="Rajput S."/>
            <person name="Deng P."/>
            <person name="Jia W."/>
            <person name="Huang R."/>
            <person name="Zhang M."/>
            <person name="Sun Y."/>
            <person name="Hu J."/>
            <person name="Fu X."/>
            <person name="Schnable P.S."/>
            <person name="Li F."/>
            <person name="Zhang H."/>
            <person name="Feng B."/>
            <person name="Zhu X."/>
            <person name="Liu R."/>
            <person name="Schnable J.C."/>
            <person name="Zhu J.-K."/>
            <person name="Zhang H."/>
        </authorList>
    </citation>
    <scope>NUCLEOTIDE SEQUENCE [LARGE SCALE GENOMIC DNA]</scope>
</reference>
<name>A0A3L6R611_PANMI</name>
<gene>
    <name evidence="1" type="ORF">C2845_PM06G18660</name>
</gene>
<protein>
    <submittedName>
        <fullName evidence="1">Uncharacterized protein</fullName>
    </submittedName>
</protein>